<sequence>MGTFSIWHWINALPIFSIISMISVVPFWRLFRRTGIPPILSIFALIPFVAFFYLWVVAFKKWPSDT</sequence>
<feature type="transmembrane region" description="Helical" evidence="1">
    <location>
        <begin position="39"/>
        <end position="58"/>
    </location>
</feature>
<accession>A0A2B8BF48</accession>
<proteinExistence type="predicted"/>
<comment type="caution">
    <text evidence="2">The sequence shown here is derived from an EMBL/GenBank/DDBJ whole genome shotgun (WGS) entry which is preliminary data.</text>
</comment>
<reference evidence="3" key="1">
    <citation type="submission" date="2017-10" db="EMBL/GenBank/DDBJ databases">
        <authorList>
            <person name="Kravchenko I.K."/>
            <person name="Grouzdev D.S."/>
        </authorList>
    </citation>
    <scope>NUCLEOTIDE SEQUENCE [LARGE SCALE GENOMIC DNA]</scope>
    <source>
        <strain evidence="3">B2</strain>
    </source>
</reference>
<keyword evidence="1" id="KW-0812">Transmembrane</keyword>
<organism evidence="2 3">
    <name type="scientific">Azospirillum palustre</name>
    <dbReference type="NCBI Taxonomy" id="2044885"/>
    <lineage>
        <taxon>Bacteria</taxon>
        <taxon>Pseudomonadati</taxon>
        <taxon>Pseudomonadota</taxon>
        <taxon>Alphaproteobacteria</taxon>
        <taxon>Rhodospirillales</taxon>
        <taxon>Azospirillaceae</taxon>
        <taxon>Azospirillum</taxon>
    </lineage>
</organism>
<keyword evidence="1" id="KW-0472">Membrane</keyword>
<dbReference type="EMBL" id="PDKW01000042">
    <property type="protein sequence ID" value="PGH55877.1"/>
    <property type="molecule type" value="Genomic_DNA"/>
</dbReference>
<keyword evidence="3" id="KW-1185">Reference proteome</keyword>
<dbReference type="Proteomes" id="UP000225379">
    <property type="component" value="Unassembled WGS sequence"/>
</dbReference>
<keyword evidence="1" id="KW-1133">Transmembrane helix</keyword>
<feature type="transmembrane region" description="Helical" evidence="1">
    <location>
        <begin position="6"/>
        <end position="27"/>
    </location>
</feature>
<gene>
    <name evidence="2" type="ORF">CRT60_21740</name>
</gene>
<dbReference type="OrthoDB" id="123194at2"/>
<name>A0A2B8BF48_9PROT</name>
<dbReference type="AlphaFoldDB" id="A0A2B8BF48"/>
<evidence type="ECO:0000256" key="1">
    <source>
        <dbReference type="SAM" id="Phobius"/>
    </source>
</evidence>
<protein>
    <submittedName>
        <fullName evidence="2">Uncharacterized protein</fullName>
    </submittedName>
</protein>
<evidence type="ECO:0000313" key="2">
    <source>
        <dbReference type="EMBL" id="PGH55877.1"/>
    </source>
</evidence>
<evidence type="ECO:0000313" key="3">
    <source>
        <dbReference type="Proteomes" id="UP000225379"/>
    </source>
</evidence>